<keyword evidence="3" id="KW-1185">Reference proteome</keyword>
<organism evidence="2 3">
    <name type="scientific">Amycolatopsis acidicola</name>
    <dbReference type="NCBI Taxonomy" id="2596893"/>
    <lineage>
        <taxon>Bacteria</taxon>
        <taxon>Bacillati</taxon>
        <taxon>Actinomycetota</taxon>
        <taxon>Actinomycetes</taxon>
        <taxon>Pseudonocardiales</taxon>
        <taxon>Pseudonocardiaceae</taxon>
        <taxon>Amycolatopsis</taxon>
    </lineage>
</organism>
<feature type="compositionally biased region" description="Low complexity" evidence="1">
    <location>
        <begin position="46"/>
        <end position="66"/>
    </location>
</feature>
<sequence>MNWPMSAVCQDGRSARMGELVIQPREIWVCIGRAELAGIQTENVGSSAGTPSSRSSRSFTLDTSCV</sequence>
<protein>
    <submittedName>
        <fullName evidence="2">Uncharacterized protein</fullName>
    </submittedName>
</protein>
<feature type="region of interest" description="Disordered" evidence="1">
    <location>
        <begin position="41"/>
        <end position="66"/>
    </location>
</feature>
<dbReference type="Proteomes" id="UP000319769">
    <property type="component" value="Unassembled WGS sequence"/>
</dbReference>
<gene>
    <name evidence="2" type="ORF">FPZ12_016180</name>
</gene>
<evidence type="ECO:0000256" key="1">
    <source>
        <dbReference type="SAM" id="MobiDB-lite"/>
    </source>
</evidence>
<proteinExistence type="predicted"/>
<comment type="caution">
    <text evidence="2">The sequence shown here is derived from an EMBL/GenBank/DDBJ whole genome shotgun (WGS) entry which is preliminary data.</text>
</comment>
<dbReference type="EMBL" id="VMNW02000020">
    <property type="protein sequence ID" value="KAA9160687.1"/>
    <property type="molecule type" value="Genomic_DNA"/>
</dbReference>
<name>A0A5N0V2M5_9PSEU</name>
<accession>A0A5N0V2M5</accession>
<evidence type="ECO:0000313" key="3">
    <source>
        <dbReference type="Proteomes" id="UP000319769"/>
    </source>
</evidence>
<evidence type="ECO:0000313" key="2">
    <source>
        <dbReference type="EMBL" id="KAA9160687.1"/>
    </source>
</evidence>
<reference evidence="2" key="1">
    <citation type="submission" date="2019-09" db="EMBL/GenBank/DDBJ databases">
        <authorList>
            <person name="Teo W.F.A."/>
            <person name="Duangmal K."/>
        </authorList>
    </citation>
    <scope>NUCLEOTIDE SEQUENCE [LARGE SCALE GENOMIC DNA]</scope>
    <source>
        <strain evidence="2">K81G1</strain>
    </source>
</reference>
<dbReference type="AlphaFoldDB" id="A0A5N0V2M5"/>